<accession>A0A444LDD0</accession>
<evidence type="ECO:0000313" key="2">
    <source>
        <dbReference type="EMBL" id="RWX75767.1"/>
    </source>
</evidence>
<dbReference type="InterPro" id="IPR046071">
    <property type="entry name" value="DUF6030"/>
</dbReference>
<sequence>MVFVLILIGVLGALATTVLSVNNGRNYKRVVHQFGLERYLLPPPPAPKLRIGRQKHLSPVGRYPSWLLKAGLERNARFENAPSTDAEERCKSLKTQTTTELTFTPNGRDWECLALEPFGSADDHASIFVQARGTDSDLRTFRMKLSLTDPTQLAAVTQAAMDMLDHFSLALSPESRQYLADKLARQVKFSSALENYQASFSREFLDDRRFNLLLLPRPQTVNCDAADLPTGKARASTFRMTIGCLDFQSKVRAEPDLEPDPASPGPDHPPIPSARPEPGSSGG</sequence>
<feature type="region of interest" description="Disordered" evidence="1">
    <location>
        <begin position="251"/>
        <end position="283"/>
    </location>
</feature>
<reference evidence="2 3" key="1">
    <citation type="submission" date="2019-01" db="EMBL/GenBank/DDBJ databases">
        <title>The draft genome of Rhizobium sp. 24NR.</title>
        <authorList>
            <person name="Liu L."/>
            <person name="Liang L."/>
            <person name="Shi S."/>
            <person name="Xu L."/>
            <person name="Wang X."/>
            <person name="Li L."/>
            <person name="Zhang X."/>
        </authorList>
    </citation>
    <scope>NUCLEOTIDE SEQUENCE [LARGE SCALE GENOMIC DNA]</scope>
    <source>
        <strain evidence="2 3">24NR</strain>
    </source>
</reference>
<evidence type="ECO:0000313" key="3">
    <source>
        <dbReference type="Proteomes" id="UP000287687"/>
    </source>
</evidence>
<comment type="caution">
    <text evidence="2">The sequence shown here is derived from an EMBL/GenBank/DDBJ whole genome shotgun (WGS) entry which is preliminary data.</text>
</comment>
<name>A0A444LDD0_9HYPH</name>
<dbReference type="OrthoDB" id="8303874at2"/>
<organism evidence="2 3">
    <name type="scientific">Neorhizobium lilium</name>
    <dbReference type="NCBI Taxonomy" id="2503024"/>
    <lineage>
        <taxon>Bacteria</taxon>
        <taxon>Pseudomonadati</taxon>
        <taxon>Pseudomonadota</taxon>
        <taxon>Alphaproteobacteria</taxon>
        <taxon>Hyphomicrobiales</taxon>
        <taxon>Rhizobiaceae</taxon>
        <taxon>Rhizobium/Agrobacterium group</taxon>
        <taxon>Neorhizobium</taxon>
    </lineage>
</organism>
<keyword evidence="3" id="KW-1185">Reference proteome</keyword>
<protein>
    <submittedName>
        <fullName evidence="2">Uncharacterized protein</fullName>
    </submittedName>
</protein>
<evidence type="ECO:0000256" key="1">
    <source>
        <dbReference type="SAM" id="MobiDB-lite"/>
    </source>
</evidence>
<dbReference type="Pfam" id="PF19495">
    <property type="entry name" value="DUF6030"/>
    <property type="match status" value="1"/>
</dbReference>
<dbReference type="Proteomes" id="UP000287687">
    <property type="component" value="Unassembled WGS sequence"/>
</dbReference>
<gene>
    <name evidence="2" type="ORF">EPK99_18970</name>
</gene>
<dbReference type="EMBL" id="SBIP01000004">
    <property type="protein sequence ID" value="RWX75767.1"/>
    <property type="molecule type" value="Genomic_DNA"/>
</dbReference>
<feature type="compositionally biased region" description="Pro residues" evidence="1">
    <location>
        <begin position="261"/>
        <end position="275"/>
    </location>
</feature>
<dbReference type="RefSeq" id="WP_128444646.1">
    <property type="nucleotide sequence ID" value="NZ_SBIP01000004.1"/>
</dbReference>
<dbReference type="AlphaFoldDB" id="A0A444LDD0"/>
<proteinExistence type="predicted"/>